<evidence type="ECO:0000313" key="2">
    <source>
        <dbReference type="Proteomes" id="UP000218231"/>
    </source>
</evidence>
<name>A0A2A2M1L5_9BILA</name>
<proteinExistence type="predicted"/>
<accession>A0A2A2M1L5</accession>
<dbReference type="Proteomes" id="UP000218231">
    <property type="component" value="Unassembled WGS sequence"/>
</dbReference>
<organism evidence="1 2">
    <name type="scientific">Diploscapter pachys</name>
    <dbReference type="NCBI Taxonomy" id="2018661"/>
    <lineage>
        <taxon>Eukaryota</taxon>
        <taxon>Metazoa</taxon>
        <taxon>Ecdysozoa</taxon>
        <taxon>Nematoda</taxon>
        <taxon>Chromadorea</taxon>
        <taxon>Rhabditida</taxon>
        <taxon>Rhabditina</taxon>
        <taxon>Rhabditomorpha</taxon>
        <taxon>Rhabditoidea</taxon>
        <taxon>Rhabditidae</taxon>
        <taxon>Diploscapter</taxon>
    </lineage>
</organism>
<gene>
    <name evidence="1" type="ORF">WR25_06308</name>
</gene>
<dbReference type="EMBL" id="LIAE01006227">
    <property type="protein sequence ID" value="PAV92374.1"/>
    <property type="molecule type" value="Genomic_DNA"/>
</dbReference>
<reference evidence="1 2" key="1">
    <citation type="journal article" date="2017" name="Curr. Biol.">
        <title>Genome architecture and evolution of a unichromosomal asexual nematode.</title>
        <authorList>
            <person name="Fradin H."/>
            <person name="Zegar C."/>
            <person name="Gutwein M."/>
            <person name="Lucas J."/>
            <person name="Kovtun M."/>
            <person name="Corcoran D."/>
            <person name="Baugh L.R."/>
            <person name="Kiontke K."/>
            <person name="Gunsalus K."/>
            <person name="Fitch D.H."/>
            <person name="Piano F."/>
        </authorList>
    </citation>
    <scope>NUCLEOTIDE SEQUENCE [LARGE SCALE GENOMIC DNA]</scope>
    <source>
        <strain evidence="1">PF1309</strain>
    </source>
</reference>
<protein>
    <submittedName>
        <fullName evidence="1">Uncharacterized protein</fullName>
    </submittedName>
</protein>
<sequence>MDLEKYLSMNAPDTHITTDITVKISEALFRLTTECVRQFSNEQKAYASISQVIDARTRKAVANGRYLDRDMISAHLAAIGSDGPISISLTFEEGSIPLIAELRADVSQIVTRDLSVIDAISVLLFDYIAEQESARLATRLGLRGDEASHYRDMLITHRNNVIKFRRH</sequence>
<dbReference type="AlphaFoldDB" id="A0A2A2M1L5"/>
<comment type="caution">
    <text evidence="1">The sequence shown here is derived from an EMBL/GenBank/DDBJ whole genome shotgun (WGS) entry which is preliminary data.</text>
</comment>
<evidence type="ECO:0000313" key="1">
    <source>
        <dbReference type="EMBL" id="PAV92374.1"/>
    </source>
</evidence>
<keyword evidence="2" id="KW-1185">Reference proteome</keyword>